<evidence type="ECO:0000313" key="1">
    <source>
        <dbReference type="EMBL" id="KAH7296918.1"/>
    </source>
</evidence>
<accession>A0A8T2RN28</accession>
<keyword evidence="2" id="KW-1185">Reference proteome</keyword>
<dbReference type="EMBL" id="CM035431">
    <property type="protein sequence ID" value="KAH7296918.1"/>
    <property type="molecule type" value="Genomic_DNA"/>
</dbReference>
<gene>
    <name evidence="1" type="ORF">KP509_26G044900</name>
</gene>
<name>A0A8T2RN28_CERRI</name>
<reference evidence="1" key="1">
    <citation type="submission" date="2021-08" db="EMBL/GenBank/DDBJ databases">
        <title>WGS assembly of Ceratopteris richardii.</title>
        <authorList>
            <person name="Marchant D.B."/>
            <person name="Chen G."/>
            <person name="Jenkins J."/>
            <person name="Shu S."/>
            <person name="Leebens-Mack J."/>
            <person name="Grimwood J."/>
            <person name="Schmutz J."/>
            <person name="Soltis P."/>
            <person name="Soltis D."/>
            <person name="Chen Z.-H."/>
        </authorList>
    </citation>
    <scope>NUCLEOTIDE SEQUENCE</scope>
    <source>
        <strain evidence="1">Whitten #5841</strain>
        <tissue evidence="1">Leaf</tissue>
    </source>
</reference>
<comment type="caution">
    <text evidence="1">The sequence shown here is derived from an EMBL/GenBank/DDBJ whole genome shotgun (WGS) entry which is preliminary data.</text>
</comment>
<dbReference type="AlphaFoldDB" id="A0A8T2RN28"/>
<protein>
    <submittedName>
        <fullName evidence="1">Uncharacterized protein</fullName>
    </submittedName>
</protein>
<sequence>MTSERASPWFSILLVSNFVDKKYEFVVPSRACLKEFIPPSCTRDGLNVSLYKCTQSSPHNILNMIIKQILRIAILLQIQHFLVSIYYILQQECSPLSILNPRNCPQWRSITCQIPKDA</sequence>
<organism evidence="1 2">
    <name type="scientific">Ceratopteris richardii</name>
    <name type="common">Triangle waterfern</name>
    <dbReference type="NCBI Taxonomy" id="49495"/>
    <lineage>
        <taxon>Eukaryota</taxon>
        <taxon>Viridiplantae</taxon>
        <taxon>Streptophyta</taxon>
        <taxon>Embryophyta</taxon>
        <taxon>Tracheophyta</taxon>
        <taxon>Polypodiopsida</taxon>
        <taxon>Polypodiidae</taxon>
        <taxon>Polypodiales</taxon>
        <taxon>Pteridineae</taxon>
        <taxon>Pteridaceae</taxon>
        <taxon>Parkerioideae</taxon>
        <taxon>Ceratopteris</taxon>
    </lineage>
</organism>
<evidence type="ECO:0000313" key="2">
    <source>
        <dbReference type="Proteomes" id="UP000825935"/>
    </source>
</evidence>
<dbReference type="Proteomes" id="UP000825935">
    <property type="component" value="Chromosome 26"/>
</dbReference>
<proteinExistence type="predicted"/>